<proteinExistence type="predicted"/>
<dbReference type="InParanoid" id="A0A1B7MDI6"/>
<keyword evidence="2" id="KW-1185">Reference proteome</keyword>
<organism evidence="1 2">
    <name type="scientific">Rhizopogon vinicolor AM-OR11-026</name>
    <dbReference type="NCBI Taxonomy" id="1314800"/>
    <lineage>
        <taxon>Eukaryota</taxon>
        <taxon>Fungi</taxon>
        <taxon>Dikarya</taxon>
        <taxon>Basidiomycota</taxon>
        <taxon>Agaricomycotina</taxon>
        <taxon>Agaricomycetes</taxon>
        <taxon>Agaricomycetidae</taxon>
        <taxon>Boletales</taxon>
        <taxon>Suillineae</taxon>
        <taxon>Rhizopogonaceae</taxon>
        <taxon>Rhizopogon</taxon>
    </lineage>
</organism>
<dbReference type="EMBL" id="KV450111">
    <property type="protein sequence ID" value="OAX30660.1"/>
    <property type="molecule type" value="Genomic_DNA"/>
</dbReference>
<evidence type="ECO:0000313" key="1">
    <source>
        <dbReference type="EMBL" id="OAX30660.1"/>
    </source>
</evidence>
<feature type="non-terminal residue" evidence="1">
    <location>
        <position position="238"/>
    </location>
</feature>
<name>A0A1B7MDI6_9AGAM</name>
<dbReference type="AlphaFoldDB" id="A0A1B7MDI6"/>
<evidence type="ECO:0000313" key="2">
    <source>
        <dbReference type="Proteomes" id="UP000092154"/>
    </source>
</evidence>
<feature type="non-terminal residue" evidence="1">
    <location>
        <position position="1"/>
    </location>
</feature>
<dbReference type="Proteomes" id="UP000092154">
    <property type="component" value="Unassembled WGS sequence"/>
</dbReference>
<accession>A0A1B7MDI6</accession>
<gene>
    <name evidence="1" type="ORF">K503DRAFT_788317</name>
</gene>
<sequence length="238" mass="25677">DKGDESWLRMTCFVKKEMRIYDTLKSPTSTIVQARVIIDDRVNIEIDDVVVELCISNFVSSIPENSLSTKRGAVTSKVPRRVLPAVSAEIVGTMDMTMTESFTFLTNEVVVLPRRVDLRGVSLFAGIVGKVSSTLQAGDGMMSGGGDGVGGTGMNCSTGSIGSESAARLEIVEMDEVGSVVDSLPHMVEGDTGCRFLRIAEEYFDQMVSVWCSKVRGTVDSDEIEDSIVLFLGEVGVE</sequence>
<protein>
    <submittedName>
        <fullName evidence="1">Uncharacterized protein</fullName>
    </submittedName>
</protein>
<reference evidence="1 2" key="1">
    <citation type="submission" date="2016-06" db="EMBL/GenBank/DDBJ databases">
        <title>Comparative genomics of the ectomycorrhizal sister species Rhizopogon vinicolor and Rhizopogon vesiculosus (Basidiomycota: Boletales) reveals a divergence of the mating type B locus.</title>
        <authorList>
            <consortium name="DOE Joint Genome Institute"/>
            <person name="Mujic A.B."/>
            <person name="Kuo A."/>
            <person name="Tritt A."/>
            <person name="Lipzen A."/>
            <person name="Chen C."/>
            <person name="Johnson J."/>
            <person name="Sharma A."/>
            <person name="Barry K."/>
            <person name="Grigoriev I.V."/>
            <person name="Spatafora J.W."/>
        </authorList>
    </citation>
    <scope>NUCLEOTIDE SEQUENCE [LARGE SCALE GENOMIC DNA]</scope>
    <source>
        <strain evidence="1 2">AM-OR11-026</strain>
    </source>
</reference>